<dbReference type="OrthoDB" id="60033at2759"/>
<keyword evidence="8" id="KW-0418">Kinase</keyword>
<dbReference type="PRINTS" id="PR00344">
    <property type="entry name" value="BCTRLSENSOR"/>
</dbReference>
<dbReference type="InterPro" id="IPR036890">
    <property type="entry name" value="HATPase_C_sf"/>
</dbReference>
<sequence length="1570" mass="180805">MQAKIEHIQQDNILNKFFYFADYEDEQRYSKYYLQQHNKMMYLVYIIVFCVNLSVIFKLIFDSEIKDLVLLPIFINQILVIVIIISIKKQRDLYNKLSCLINILFAIEVFFYERRFKSSNLNDYYQLCGFIIYGSHNSLMLSSQILYDSLGLVINFSIYTYQLYKSERIIEVLLMWCIIIVTIYQKFQHHKFTRFLYVSMQHQQEWIDVIENVLPSAIISIQQGKSSTKSQSLKNEPISNQQSSQLPQEKPNLVNNISFQKQKQTKSNQHQGQTPSIPLQTLLNANSNHDGQQIFENEFDKNIFKEWNLNLVNGQSKEIYSIKDMNSFFNFAQNVLIDTKELVMETSTAVNGNISSPLHPFEINKQLDQSNSTNNQANATNLNQLNGAQKISNISNHEHAQSNINIPNQLTLAHVNNNGNSIAISPVRYSLKGHTQTNFQDLTQSKMLKKINNNEKSNQQTLTENHLNNQGQVFSGLVSLHGEGGSSFVTLYKQLQTLVEEYTYTTKKPKFFIWKLNGKYYPPQQEKGNEQNQQNEKNHQEKNKEKPAISIQIKVCGFRGKYTRIVLCVDDISISEKIQMYQSYDKYKDLVLANAAHDLRQPLTALNYTILEAKKLFKKLKSQNIYSFLYQYHPDQFYMLAELNPDLNNLILNNLTTSKINQAETIIQQLQNNYQLLGVKPTLAPDSTDFQMIFDLLEMADVSGSSLKYLINDILDHAKLREGKLQVNFKECLLSQIIQFTKKMFDFSFKEKGIKYRIINQADLASDYICTDQQRLQQVLVNLISNSLKFTPSNKYIILHITKVIKQVHNREVSLLKISVLDQGCGMSSEQLQQIFKPYVSFNNNNLNIEGIGLGLNICRSIIGLLGPYPKLYVKSKQNEGTKFSFYIYHQLRKGSTTNRPGMNKKLSQLVNNTKKTINEGTKNTIDNTKKEGEIKTNNHVTTSLHKGIENDLDQITTKRRTQHKKLSNSLESFNDVIEKNRVQSIIDNTSRSYSQIELKENNNQNHNHNIEDQQNHQQIKETLNVIDCKQDNISHKLSASNDQEQAEKECNCFNNINESIDGENNTSSDMDNCTSEGGDEDDERNSKLNMTSIIMQLPDLDEQQSDQEIQSPLSKPSRRNLLQKYSQTGTLINPISTLNTQNTQYNKSRITPKQSDNINSLNSTFQNEKKTNLTEDNSFMNINTNKSFIKEPPDFYNSKRDISQDNIQAPAHNVSFNNALQSDCFLINKQQQQQNAGTMKLSIQQMNSTNALPVSGQFYPAQSNSNNTNNTSLYSFSNQNQLKNSQYVGNQKEEQQNQQENQVQNNIIMNYFSKQNYNFIDSQYSYRGQSKPAYVNSAFMPAASSQMTNNSFNNTYIHSTKTGSVQRVSKNLGYHSNNSSSNNLNNNMKQKLQYKNLPPILTQFKKKYPNALNEMDQSTGSFVVNNQKEELQVLIADDDPFNISILKMMLKKSDQFTFQIKDCNNGSESLSEFQKRNNPSSSKAFSLVISDIHMPVMDGFESTKQMRKLIQEQSFQKTVFIGVSGMDQETIANDPDLKEDFKVFDVVLSKPFNEQEIINTINQYFLDFY</sequence>
<protein>
    <submittedName>
        <fullName evidence="8">ATPase, histidine kinase-, DNA gyrase B</fullName>
    </submittedName>
</protein>
<keyword evidence="3" id="KW-0175">Coiled coil</keyword>
<dbReference type="GO" id="GO:0000160">
    <property type="term" value="P:phosphorelay signal transduction system"/>
    <property type="evidence" value="ECO:0007669"/>
    <property type="project" value="InterPro"/>
</dbReference>
<dbReference type="KEGG" id="tet:TTHERM_00522960"/>
<dbReference type="InParanoid" id="I7ME46"/>
<dbReference type="Gene3D" id="3.30.565.10">
    <property type="entry name" value="Histidine kinase-like ATPase, C-terminal domain"/>
    <property type="match status" value="1"/>
</dbReference>
<accession>I7ME46</accession>
<dbReference type="GeneID" id="7839426"/>
<evidence type="ECO:0000256" key="2">
    <source>
        <dbReference type="PROSITE-ProRule" id="PRU00169"/>
    </source>
</evidence>
<dbReference type="InterPro" id="IPR003594">
    <property type="entry name" value="HATPase_dom"/>
</dbReference>
<evidence type="ECO:0000313" key="8">
    <source>
        <dbReference type="EMBL" id="EAR94229.2"/>
    </source>
</evidence>
<feature type="compositionally biased region" description="Low complexity" evidence="4">
    <location>
        <begin position="524"/>
        <end position="535"/>
    </location>
</feature>
<evidence type="ECO:0000256" key="4">
    <source>
        <dbReference type="SAM" id="MobiDB-lite"/>
    </source>
</evidence>
<dbReference type="Pfam" id="PF02518">
    <property type="entry name" value="HATPase_c"/>
    <property type="match status" value="1"/>
</dbReference>
<dbReference type="CDD" id="cd17546">
    <property type="entry name" value="REC_hyHK_CKI1_RcsC-like"/>
    <property type="match status" value="1"/>
</dbReference>
<gene>
    <name evidence="8" type="ORF">TTHERM_00522960</name>
</gene>
<organism evidence="8 9">
    <name type="scientific">Tetrahymena thermophila (strain SB210)</name>
    <dbReference type="NCBI Taxonomy" id="312017"/>
    <lineage>
        <taxon>Eukaryota</taxon>
        <taxon>Sar</taxon>
        <taxon>Alveolata</taxon>
        <taxon>Ciliophora</taxon>
        <taxon>Intramacronucleata</taxon>
        <taxon>Oligohymenophorea</taxon>
        <taxon>Hymenostomatida</taxon>
        <taxon>Tetrahymenina</taxon>
        <taxon>Tetrahymenidae</taxon>
        <taxon>Tetrahymena</taxon>
    </lineage>
</organism>
<dbReference type="InterPro" id="IPR005467">
    <property type="entry name" value="His_kinase_dom"/>
</dbReference>
<evidence type="ECO:0000313" key="9">
    <source>
        <dbReference type="Proteomes" id="UP000009168"/>
    </source>
</evidence>
<feature type="region of interest" description="Disordered" evidence="4">
    <location>
        <begin position="1059"/>
        <end position="1086"/>
    </location>
</feature>
<dbReference type="SMART" id="SM00387">
    <property type="entry name" value="HATPase_c"/>
    <property type="match status" value="1"/>
</dbReference>
<dbReference type="InterPro" id="IPR050956">
    <property type="entry name" value="2C_system_His_kinase"/>
</dbReference>
<dbReference type="PROSITE" id="PS50110">
    <property type="entry name" value="RESPONSE_REGULATORY"/>
    <property type="match status" value="1"/>
</dbReference>
<dbReference type="SUPFAM" id="SSF55874">
    <property type="entry name" value="ATPase domain of HSP90 chaperone/DNA topoisomerase II/histidine kinase"/>
    <property type="match status" value="1"/>
</dbReference>
<feature type="transmembrane region" description="Helical" evidence="5">
    <location>
        <begin position="68"/>
        <end position="87"/>
    </location>
</feature>
<keyword evidence="5" id="KW-1133">Transmembrane helix</keyword>
<dbReference type="EMBL" id="GG662717">
    <property type="protein sequence ID" value="EAR94229.2"/>
    <property type="molecule type" value="Genomic_DNA"/>
</dbReference>
<feature type="transmembrane region" description="Helical" evidence="5">
    <location>
        <begin position="42"/>
        <end position="61"/>
    </location>
</feature>
<feature type="compositionally biased region" description="Polar residues" evidence="4">
    <location>
        <begin position="1151"/>
        <end position="1167"/>
    </location>
</feature>
<keyword evidence="1 2" id="KW-0597">Phosphoprotein</keyword>
<feature type="domain" description="Response regulatory" evidence="7">
    <location>
        <begin position="1433"/>
        <end position="1566"/>
    </location>
</feature>
<feature type="coiled-coil region" evidence="3">
    <location>
        <begin position="653"/>
        <end position="680"/>
    </location>
</feature>
<feature type="compositionally biased region" description="Polar residues" evidence="4">
    <location>
        <begin position="1059"/>
        <end position="1076"/>
    </location>
</feature>
<dbReference type="SMART" id="SM00448">
    <property type="entry name" value="REC"/>
    <property type="match status" value="1"/>
</dbReference>
<evidence type="ECO:0000256" key="1">
    <source>
        <dbReference type="ARBA" id="ARBA00022553"/>
    </source>
</evidence>
<name>I7ME46_TETTS</name>
<feature type="transmembrane region" description="Helical" evidence="5">
    <location>
        <begin position="169"/>
        <end position="187"/>
    </location>
</feature>
<evidence type="ECO:0000256" key="5">
    <source>
        <dbReference type="SAM" id="Phobius"/>
    </source>
</evidence>
<dbReference type="GO" id="GO:0016301">
    <property type="term" value="F:kinase activity"/>
    <property type="evidence" value="ECO:0007669"/>
    <property type="project" value="UniProtKB-KW"/>
</dbReference>
<feature type="compositionally biased region" description="Basic and acidic residues" evidence="4">
    <location>
        <begin position="536"/>
        <end position="546"/>
    </location>
</feature>
<feature type="region of interest" description="Disordered" evidence="4">
    <location>
        <begin position="523"/>
        <end position="546"/>
    </location>
</feature>
<feature type="region of interest" description="Disordered" evidence="4">
    <location>
        <begin position="228"/>
        <end position="247"/>
    </location>
</feature>
<dbReference type="InterPro" id="IPR004358">
    <property type="entry name" value="Sig_transdc_His_kin-like_C"/>
</dbReference>
<evidence type="ECO:0000259" key="6">
    <source>
        <dbReference type="PROSITE" id="PS50109"/>
    </source>
</evidence>
<dbReference type="InterPro" id="IPR001789">
    <property type="entry name" value="Sig_transdc_resp-reg_receiver"/>
</dbReference>
<dbReference type="Gene3D" id="3.40.50.2300">
    <property type="match status" value="1"/>
</dbReference>
<keyword evidence="5" id="KW-0472">Membrane</keyword>
<dbReference type="Proteomes" id="UP000009168">
    <property type="component" value="Unassembled WGS sequence"/>
</dbReference>
<dbReference type="SUPFAM" id="SSF52172">
    <property type="entry name" value="CheY-like"/>
    <property type="match status" value="1"/>
</dbReference>
<proteinExistence type="predicted"/>
<dbReference type="PANTHER" id="PTHR43719:SF28">
    <property type="entry name" value="PEROXIDE STRESS-ACTIVATED HISTIDINE KINASE MAK1-RELATED"/>
    <property type="match status" value="1"/>
</dbReference>
<evidence type="ECO:0000259" key="7">
    <source>
        <dbReference type="PROSITE" id="PS50110"/>
    </source>
</evidence>
<feature type="region of interest" description="Disordered" evidence="4">
    <location>
        <begin position="1099"/>
        <end position="1118"/>
    </location>
</feature>
<dbReference type="PANTHER" id="PTHR43719">
    <property type="entry name" value="TWO-COMPONENT HISTIDINE KINASE"/>
    <property type="match status" value="1"/>
</dbReference>
<dbReference type="eggNOG" id="KOG0519">
    <property type="taxonomic scope" value="Eukaryota"/>
</dbReference>
<keyword evidence="9" id="KW-1185">Reference proteome</keyword>
<dbReference type="Pfam" id="PF00072">
    <property type="entry name" value="Response_reg"/>
    <property type="match status" value="1"/>
</dbReference>
<feature type="region of interest" description="Disordered" evidence="4">
    <location>
        <begin position="1151"/>
        <end position="1173"/>
    </location>
</feature>
<feature type="domain" description="Histidine kinase" evidence="6">
    <location>
        <begin position="707"/>
        <end position="892"/>
    </location>
</feature>
<dbReference type="InterPro" id="IPR011006">
    <property type="entry name" value="CheY-like_superfamily"/>
</dbReference>
<dbReference type="Gene3D" id="1.10.287.130">
    <property type="match status" value="1"/>
</dbReference>
<reference evidence="9" key="1">
    <citation type="journal article" date="2006" name="PLoS Biol.">
        <title>Macronuclear genome sequence of the ciliate Tetrahymena thermophila, a model eukaryote.</title>
        <authorList>
            <person name="Eisen J.A."/>
            <person name="Coyne R.S."/>
            <person name="Wu M."/>
            <person name="Wu D."/>
            <person name="Thiagarajan M."/>
            <person name="Wortman J.R."/>
            <person name="Badger J.H."/>
            <person name="Ren Q."/>
            <person name="Amedeo P."/>
            <person name="Jones K.M."/>
            <person name="Tallon L.J."/>
            <person name="Delcher A.L."/>
            <person name="Salzberg S.L."/>
            <person name="Silva J.C."/>
            <person name="Haas B.J."/>
            <person name="Majoros W.H."/>
            <person name="Farzad M."/>
            <person name="Carlton J.M."/>
            <person name="Smith R.K. Jr."/>
            <person name="Garg J."/>
            <person name="Pearlman R.E."/>
            <person name="Karrer K.M."/>
            <person name="Sun L."/>
            <person name="Manning G."/>
            <person name="Elde N.C."/>
            <person name="Turkewitz A.P."/>
            <person name="Asai D.J."/>
            <person name="Wilkes D.E."/>
            <person name="Wang Y."/>
            <person name="Cai H."/>
            <person name="Collins K."/>
            <person name="Stewart B.A."/>
            <person name="Lee S.R."/>
            <person name="Wilamowska K."/>
            <person name="Weinberg Z."/>
            <person name="Ruzzo W.L."/>
            <person name="Wloga D."/>
            <person name="Gaertig J."/>
            <person name="Frankel J."/>
            <person name="Tsao C.-C."/>
            <person name="Gorovsky M.A."/>
            <person name="Keeling P.J."/>
            <person name="Waller R.F."/>
            <person name="Patron N.J."/>
            <person name="Cherry J.M."/>
            <person name="Stover N.A."/>
            <person name="Krieger C.J."/>
            <person name="del Toro C."/>
            <person name="Ryder H.F."/>
            <person name="Williamson S.C."/>
            <person name="Barbeau R.A."/>
            <person name="Hamilton E.P."/>
            <person name="Orias E."/>
        </authorList>
    </citation>
    <scope>NUCLEOTIDE SEQUENCE [LARGE SCALE GENOMIC DNA]</scope>
    <source>
        <strain evidence="9">SB210</strain>
    </source>
</reference>
<keyword evidence="5" id="KW-0812">Transmembrane</keyword>
<dbReference type="STRING" id="312017.I7ME46"/>
<dbReference type="PROSITE" id="PS50109">
    <property type="entry name" value="HIS_KIN"/>
    <property type="match status" value="1"/>
</dbReference>
<feature type="modified residue" description="4-aspartylphosphate" evidence="2">
    <location>
        <position position="1492"/>
    </location>
</feature>
<evidence type="ECO:0000256" key="3">
    <source>
        <dbReference type="SAM" id="Coils"/>
    </source>
</evidence>
<dbReference type="RefSeq" id="XP_001014474.2">
    <property type="nucleotide sequence ID" value="XM_001014474.2"/>
</dbReference>
<keyword evidence="8" id="KW-0808">Transferase</keyword>